<dbReference type="SFLD" id="SFLDG01067">
    <property type="entry name" value="SPASM/twitch_domain_containing"/>
    <property type="match status" value="1"/>
</dbReference>
<dbReference type="EMBL" id="FMJE01000003">
    <property type="protein sequence ID" value="SCM80919.1"/>
    <property type="molecule type" value="Genomic_DNA"/>
</dbReference>
<name>A0A212LU33_9FIRM</name>
<dbReference type="SUPFAM" id="SSF102114">
    <property type="entry name" value="Radical SAM enzymes"/>
    <property type="match status" value="1"/>
</dbReference>
<dbReference type="GO" id="GO:0003824">
    <property type="term" value="F:catalytic activity"/>
    <property type="evidence" value="ECO:0007669"/>
    <property type="project" value="InterPro"/>
</dbReference>
<dbReference type="InterPro" id="IPR013785">
    <property type="entry name" value="Aldolase_TIM"/>
</dbReference>
<dbReference type="PANTHER" id="PTHR43306:SF1">
    <property type="entry name" value="7,8-DIHYDRO-6-HYDROXYMETHYLPTERIN DIMETHYLTRANSFERASE"/>
    <property type="match status" value="1"/>
</dbReference>
<dbReference type="Pfam" id="PF23545">
    <property type="entry name" value="Zn_ribbon_HMPTM"/>
    <property type="match status" value="1"/>
</dbReference>
<gene>
    <name evidence="6" type="ORF">KL86SPO_31097</name>
</gene>
<dbReference type="Gene3D" id="3.20.20.70">
    <property type="entry name" value="Aldolase class I"/>
    <property type="match status" value="1"/>
</dbReference>
<dbReference type="PANTHER" id="PTHR43306">
    <property type="entry name" value="7,8-DIHYDRO-6-HYDROXYMETHYLPTERIN DIMETHYLTRANSFERASE"/>
    <property type="match status" value="1"/>
</dbReference>
<dbReference type="NCBIfam" id="NF045646">
    <property type="entry name" value="rSAM_Se_TrsS"/>
    <property type="match status" value="1"/>
</dbReference>
<feature type="domain" description="Radical SAM core" evidence="5">
    <location>
        <begin position="93"/>
        <end position="309"/>
    </location>
</feature>
<dbReference type="InterPro" id="IPR056488">
    <property type="entry name" value="Zn_ribbon_HMPTM"/>
</dbReference>
<proteinExistence type="predicted"/>
<dbReference type="SFLD" id="SFLDS00029">
    <property type="entry name" value="Radical_SAM"/>
    <property type="match status" value="1"/>
</dbReference>
<dbReference type="InterPro" id="IPR007197">
    <property type="entry name" value="rSAM"/>
</dbReference>
<dbReference type="CDD" id="cd01335">
    <property type="entry name" value="Radical_SAM"/>
    <property type="match status" value="1"/>
</dbReference>
<keyword evidence="2" id="KW-0479">Metal-binding</keyword>
<dbReference type="InterPro" id="IPR034474">
    <property type="entry name" value="Methyltransferase_Class_D"/>
</dbReference>
<dbReference type="GO" id="GO:0046872">
    <property type="term" value="F:metal ion binding"/>
    <property type="evidence" value="ECO:0007669"/>
    <property type="project" value="UniProtKB-KW"/>
</dbReference>
<organism evidence="6">
    <name type="scientific">uncultured Sporomusa sp</name>
    <dbReference type="NCBI Taxonomy" id="307249"/>
    <lineage>
        <taxon>Bacteria</taxon>
        <taxon>Bacillati</taxon>
        <taxon>Bacillota</taxon>
        <taxon>Negativicutes</taxon>
        <taxon>Selenomonadales</taxon>
        <taxon>Sporomusaceae</taxon>
        <taxon>Sporomusa</taxon>
        <taxon>environmental samples</taxon>
    </lineage>
</organism>
<dbReference type="InterPro" id="IPR054698">
    <property type="entry name" value="rSAM_Se_TrsS"/>
</dbReference>
<dbReference type="RefSeq" id="WP_288184107.1">
    <property type="nucleotide sequence ID" value="NZ_LT608335.1"/>
</dbReference>
<accession>A0A212LU33</accession>
<evidence type="ECO:0000313" key="6">
    <source>
        <dbReference type="EMBL" id="SCM80919.1"/>
    </source>
</evidence>
<dbReference type="Pfam" id="PF04055">
    <property type="entry name" value="Radical_SAM"/>
    <property type="match status" value="1"/>
</dbReference>
<evidence type="ECO:0000256" key="3">
    <source>
        <dbReference type="ARBA" id="ARBA00023004"/>
    </source>
</evidence>
<keyword evidence="4" id="KW-0411">Iron-sulfur</keyword>
<sequence length="465" mass="51550">MEHSNSKEEEILLSTTQSVCPECLKRIPAKRVAKGKQVFLQKHCPEHGEYQVCVWEGEPGYQDWVQAQIPSAPAVCATEAVNGCPFDCGLCPEHRQQTCCVLLEVTNQCNLHCPVCFAAASPADKAEPELAIIEEWYRMLMDSGGPYNIQLSGGEPTVRDDLPEIISLGKKLGLVFFQVNTNGLRLAADELYVGRLKAAGLNCVFLQFDGMDDSVYRKLRGKPLLEVKKKAIEVCAAHDIGVVLVPTLVPGVNDGQIGDILRFAISKMPVVRGVHFQPVSYFGRYPQEPQDVDRITLPRVIREIENQTDGQMKIAHFRPPGGEHAHCSFHGNFVLMPDGYVKPLVQAAPGGCCCQAKPVTEGAKRARQFVARQWSAPRKTGIHHKQQVEAQSAVGDVASLDEFLEQVNTYTLAVSGMAFQDAWTLDLDRLKQCFIHVVGPDNRLIPFCAYNLTNRQGQALYRRNL</sequence>
<reference evidence="6" key="1">
    <citation type="submission" date="2016-08" db="EMBL/GenBank/DDBJ databases">
        <authorList>
            <person name="Seilhamer J.J."/>
        </authorList>
    </citation>
    <scope>NUCLEOTIDE SEQUENCE</scope>
    <source>
        <strain evidence="6">86</strain>
    </source>
</reference>
<dbReference type="GO" id="GO:0051536">
    <property type="term" value="F:iron-sulfur cluster binding"/>
    <property type="evidence" value="ECO:0007669"/>
    <property type="project" value="UniProtKB-KW"/>
</dbReference>
<evidence type="ECO:0000256" key="1">
    <source>
        <dbReference type="ARBA" id="ARBA00022691"/>
    </source>
</evidence>
<protein>
    <submittedName>
        <fullName evidence="6">Putative Fe-S oxidoreductase</fullName>
    </submittedName>
</protein>
<evidence type="ECO:0000256" key="2">
    <source>
        <dbReference type="ARBA" id="ARBA00022723"/>
    </source>
</evidence>
<evidence type="ECO:0000259" key="5">
    <source>
        <dbReference type="PROSITE" id="PS51918"/>
    </source>
</evidence>
<evidence type="ECO:0000256" key="4">
    <source>
        <dbReference type="ARBA" id="ARBA00023014"/>
    </source>
</evidence>
<keyword evidence="3" id="KW-0408">Iron</keyword>
<dbReference type="InterPro" id="IPR058240">
    <property type="entry name" value="rSAM_sf"/>
</dbReference>
<dbReference type="PROSITE" id="PS51918">
    <property type="entry name" value="RADICAL_SAM"/>
    <property type="match status" value="1"/>
</dbReference>
<dbReference type="SFLD" id="SFLDG01100">
    <property type="entry name" value="methyltransferase_(Class_D)"/>
    <property type="match status" value="1"/>
</dbReference>
<dbReference type="AlphaFoldDB" id="A0A212LU33"/>
<keyword evidence="1" id="KW-0949">S-adenosyl-L-methionine</keyword>